<evidence type="ECO:0000313" key="8">
    <source>
        <dbReference type="Proteomes" id="UP001310387"/>
    </source>
</evidence>
<dbReference type="InterPro" id="IPR010618">
    <property type="entry name" value="RPF"/>
</dbReference>
<reference evidence="7" key="2">
    <citation type="submission" date="2024-02" db="EMBL/GenBank/DDBJ databases">
        <authorList>
            <person name="Prathaban M."/>
            <person name="Mythili R."/>
            <person name="Sharmila Devi N."/>
            <person name="Sobanaa M."/>
            <person name="Prathiviraj R."/>
            <person name="Selvin J."/>
        </authorList>
    </citation>
    <scope>NUCLEOTIDE SEQUENCE</scope>
    <source>
        <strain evidence="7">MP1014</strain>
    </source>
</reference>
<dbReference type="InterPro" id="IPR023346">
    <property type="entry name" value="Lysozyme-like_dom_sf"/>
</dbReference>
<proteinExistence type="inferred from homology"/>
<feature type="region of interest" description="Disordered" evidence="4">
    <location>
        <begin position="292"/>
        <end position="353"/>
    </location>
</feature>
<dbReference type="PROSITE" id="PS51109">
    <property type="entry name" value="G5"/>
    <property type="match status" value="1"/>
</dbReference>
<dbReference type="InterPro" id="IPR007137">
    <property type="entry name" value="DUF348"/>
</dbReference>
<dbReference type="Gene3D" id="2.20.230.10">
    <property type="entry name" value="Resuscitation-promoting factor rpfb"/>
    <property type="match status" value="1"/>
</dbReference>
<accession>A0ABU7Z4Q2</accession>
<feature type="domain" description="G5" evidence="6">
    <location>
        <begin position="233"/>
        <end position="314"/>
    </location>
</feature>
<dbReference type="Pfam" id="PF07501">
    <property type="entry name" value="G5"/>
    <property type="match status" value="1"/>
</dbReference>
<sequence length="430" mass="45009">MSDDPTVGASAGTAAGGAGTPGDATGDATPTRRRRRRWPLVTAVAALSLVVAGGVSAAVVEQLRKDVTLDVDGRLTTVTTYADTVDDVLAEEGVRVGDNDEVTPAVDGELRDGAVVQVRYGRQLTVETDGEQRDVWVAALDADEALADFAERADQVRLLPSRSAERATLPIRLDADQPVTLVVGGEETVVDDGAVTLEELLAAEGVELDADDRVHVEQVEPADGSEPSVRVVVQVVDVKKVDKTKKVDFDTVTKTDPDRYVDEGSYVATKGSKGERTITWEVTRVDGEVTNREKLSSKVTTKPVDKVVVEGTKERPEPEPEPAPQPADTGSSSSSSSGSSGSSSSSGGSAPSGSVWAALAQCESGGDPTTNTGNGYYGMYQFSLSTWQAVGGTGLPSDASAAEQTKRAQILQSRAGWGQWPHCAAKLGLL</sequence>
<evidence type="ECO:0000256" key="5">
    <source>
        <dbReference type="SAM" id="Phobius"/>
    </source>
</evidence>
<keyword evidence="5" id="KW-0812">Transmembrane</keyword>
<dbReference type="EMBL" id="JBAGLP010000110">
    <property type="protein sequence ID" value="MEG3614392.1"/>
    <property type="molecule type" value="Genomic_DNA"/>
</dbReference>
<feature type="compositionally biased region" description="Basic and acidic residues" evidence="4">
    <location>
        <begin position="303"/>
        <end position="318"/>
    </location>
</feature>
<keyword evidence="3" id="KW-0378">Hydrolase</keyword>
<name>A0ABU7Z4Q2_9MICO</name>
<reference evidence="7" key="1">
    <citation type="journal article" date="2024" name="Antonie Van Leeuwenhoek">
        <title>Isoptericola haloaureus sp. nov., a dimorphic actinobacterium isolated from mangrove sediments of southeast India, implicating biosaline agricultural significance through nitrogen fixation and salt tolerance genes.</title>
        <authorList>
            <person name="Prathaban M."/>
            <person name="Prathiviraj R."/>
            <person name="Ravichandran M."/>
            <person name="Natarajan S.D."/>
            <person name="Sobanaa M."/>
            <person name="Hari Krishna Kumar S."/>
            <person name="Chandrasekar V."/>
            <person name="Selvin J."/>
        </authorList>
    </citation>
    <scope>NUCLEOTIDE SEQUENCE</scope>
    <source>
        <strain evidence="7">MP1014</strain>
    </source>
</reference>
<evidence type="ECO:0000256" key="3">
    <source>
        <dbReference type="ARBA" id="ARBA00022801"/>
    </source>
</evidence>
<dbReference type="CDD" id="cd13925">
    <property type="entry name" value="RPF"/>
    <property type="match status" value="1"/>
</dbReference>
<dbReference type="SUPFAM" id="SSF53955">
    <property type="entry name" value="Lysozyme-like"/>
    <property type="match status" value="1"/>
</dbReference>
<evidence type="ECO:0000259" key="6">
    <source>
        <dbReference type="PROSITE" id="PS51109"/>
    </source>
</evidence>
<dbReference type="Gene3D" id="1.10.530.10">
    <property type="match status" value="1"/>
</dbReference>
<dbReference type="RefSeq" id="WP_332901193.1">
    <property type="nucleotide sequence ID" value="NZ_JBAGLP010000110.1"/>
</dbReference>
<comment type="caution">
    <text evidence="7">The sequence shown here is derived from an EMBL/GenBank/DDBJ whole genome shotgun (WGS) entry which is preliminary data.</text>
</comment>
<feature type="transmembrane region" description="Helical" evidence="5">
    <location>
        <begin position="40"/>
        <end position="60"/>
    </location>
</feature>
<keyword evidence="5" id="KW-0472">Membrane</keyword>
<protein>
    <submittedName>
        <fullName evidence="7">Transglycosylase family protein</fullName>
    </submittedName>
</protein>
<keyword evidence="5" id="KW-1133">Transmembrane helix</keyword>
<evidence type="ECO:0000256" key="1">
    <source>
        <dbReference type="ARBA" id="ARBA00010830"/>
    </source>
</evidence>
<comment type="similarity">
    <text evidence="1">Belongs to the transglycosylase family. Rpf subfamily.</text>
</comment>
<evidence type="ECO:0000256" key="2">
    <source>
        <dbReference type="ARBA" id="ARBA00022729"/>
    </source>
</evidence>
<keyword evidence="8" id="KW-1185">Reference proteome</keyword>
<organism evidence="7 8">
    <name type="scientific">Isoptericola haloaureus</name>
    <dbReference type="NCBI Taxonomy" id="1542902"/>
    <lineage>
        <taxon>Bacteria</taxon>
        <taxon>Bacillati</taxon>
        <taxon>Actinomycetota</taxon>
        <taxon>Actinomycetes</taxon>
        <taxon>Micrococcales</taxon>
        <taxon>Promicromonosporaceae</taxon>
        <taxon>Isoptericola</taxon>
    </lineage>
</organism>
<gene>
    <name evidence="7" type="ORF">V5O49_04565</name>
</gene>
<evidence type="ECO:0000256" key="4">
    <source>
        <dbReference type="SAM" id="MobiDB-lite"/>
    </source>
</evidence>
<feature type="region of interest" description="Disordered" evidence="4">
    <location>
        <begin position="1"/>
        <end position="35"/>
    </location>
</feature>
<dbReference type="SMART" id="SM01208">
    <property type="entry name" value="G5"/>
    <property type="match status" value="1"/>
</dbReference>
<evidence type="ECO:0000313" key="7">
    <source>
        <dbReference type="EMBL" id="MEG3614392.1"/>
    </source>
</evidence>
<dbReference type="Pfam" id="PF03990">
    <property type="entry name" value="DUF348"/>
    <property type="match status" value="3"/>
</dbReference>
<dbReference type="InterPro" id="IPR011098">
    <property type="entry name" value="G5_dom"/>
</dbReference>
<dbReference type="Proteomes" id="UP001310387">
    <property type="component" value="Unassembled WGS sequence"/>
</dbReference>
<feature type="compositionally biased region" description="Low complexity" evidence="4">
    <location>
        <begin position="330"/>
        <end position="353"/>
    </location>
</feature>
<dbReference type="Pfam" id="PF06737">
    <property type="entry name" value="Transglycosylas"/>
    <property type="match status" value="1"/>
</dbReference>
<keyword evidence="2" id="KW-0732">Signal</keyword>